<dbReference type="EMBL" id="JYDP01002770">
    <property type="protein sequence ID" value="KRY96500.1"/>
    <property type="molecule type" value="Genomic_DNA"/>
</dbReference>
<keyword evidence="2" id="KW-1185">Reference proteome</keyword>
<dbReference type="AlphaFoldDB" id="A0A0V1GE30"/>
<dbReference type="Proteomes" id="UP000055024">
    <property type="component" value="Unassembled WGS sequence"/>
</dbReference>
<reference evidence="1 2" key="1">
    <citation type="submission" date="2015-01" db="EMBL/GenBank/DDBJ databases">
        <title>Evolution of Trichinella species and genotypes.</title>
        <authorList>
            <person name="Korhonen P.K."/>
            <person name="Edoardo P."/>
            <person name="Giuseppe L.R."/>
            <person name="Gasser R.B."/>
        </authorList>
    </citation>
    <scope>NUCLEOTIDE SEQUENCE [LARGE SCALE GENOMIC DNA]</scope>
    <source>
        <strain evidence="1">ISS1029</strain>
    </source>
</reference>
<proteinExistence type="predicted"/>
<sequence>MSSAILLVTQFSPLIVFPNMGCYTIKLPYMDMNYHIPYFLKESSSFICNVE</sequence>
<evidence type="ECO:0000313" key="2">
    <source>
        <dbReference type="Proteomes" id="UP000055024"/>
    </source>
</evidence>
<gene>
    <name evidence="1" type="ORF">T11_12798</name>
</gene>
<evidence type="ECO:0000313" key="1">
    <source>
        <dbReference type="EMBL" id="KRY96500.1"/>
    </source>
</evidence>
<accession>A0A0V1GE30</accession>
<organism evidence="1 2">
    <name type="scientific">Trichinella zimbabwensis</name>
    <dbReference type="NCBI Taxonomy" id="268475"/>
    <lineage>
        <taxon>Eukaryota</taxon>
        <taxon>Metazoa</taxon>
        <taxon>Ecdysozoa</taxon>
        <taxon>Nematoda</taxon>
        <taxon>Enoplea</taxon>
        <taxon>Dorylaimia</taxon>
        <taxon>Trichinellida</taxon>
        <taxon>Trichinellidae</taxon>
        <taxon>Trichinella</taxon>
    </lineage>
</organism>
<name>A0A0V1GE30_9BILA</name>
<comment type="caution">
    <text evidence="1">The sequence shown here is derived from an EMBL/GenBank/DDBJ whole genome shotgun (WGS) entry which is preliminary data.</text>
</comment>
<protein>
    <submittedName>
        <fullName evidence="1">Uncharacterized protein</fullName>
    </submittedName>
</protein>